<dbReference type="InterPro" id="IPR050680">
    <property type="entry name" value="YpeA/RimI_acetyltransf"/>
</dbReference>
<gene>
    <name evidence="4" type="ORF">QMQ05_06050</name>
</gene>
<keyword evidence="2" id="KW-0012">Acyltransferase</keyword>
<dbReference type="PANTHER" id="PTHR43420">
    <property type="entry name" value="ACETYLTRANSFERASE"/>
    <property type="match status" value="1"/>
</dbReference>
<organism evidence="4 5">
    <name type="scientific">Glutamicibacter ectropisis</name>
    <dbReference type="NCBI Taxonomy" id="3046593"/>
    <lineage>
        <taxon>Bacteria</taxon>
        <taxon>Bacillati</taxon>
        <taxon>Actinomycetota</taxon>
        <taxon>Actinomycetes</taxon>
        <taxon>Micrococcales</taxon>
        <taxon>Micrococcaceae</taxon>
        <taxon>Glutamicibacter</taxon>
    </lineage>
</organism>
<dbReference type="KEGG" id="gey:QMQ05_06050"/>
<keyword evidence="5" id="KW-1185">Reference proteome</keyword>
<evidence type="ECO:0000259" key="3">
    <source>
        <dbReference type="PROSITE" id="PS51186"/>
    </source>
</evidence>
<accession>A0AAU6WHV9</accession>
<dbReference type="AlphaFoldDB" id="A0AAU6WHV9"/>
<sequence>MSTASIVFTQATQQDSQLIDDAAKIWAQAAAQRDHKPLPKDGSGAVAGVERRLALPDARLTVASKGGVAAGFTLCSPHDGYLEIYYVAVAPDFWGQSIASGLLTKMDFFAHKAGFQELRLWVISDNSRAINLYQANGFRNTGQEQADETSGRVEFLLSKTKF</sequence>
<reference evidence="4 5" key="1">
    <citation type="submission" date="2023-05" db="EMBL/GenBank/DDBJ databases">
        <title>Glutamicibacter sp. B1, complete genome.</title>
        <authorList>
            <person name="Long Y.H."/>
            <person name="Fang T."/>
            <person name="Li X.Y."/>
        </authorList>
    </citation>
    <scope>NUCLEOTIDE SEQUENCE [LARGE SCALE GENOMIC DNA]</scope>
    <source>
        <strain evidence="4 5">B1</strain>
    </source>
</reference>
<dbReference type="PROSITE" id="PS51186">
    <property type="entry name" value="GNAT"/>
    <property type="match status" value="1"/>
</dbReference>
<dbReference type="RefSeq" id="WP_345473845.1">
    <property type="nucleotide sequence ID" value="NZ_CP125942.1"/>
</dbReference>
<keyword evidence="1" id="KW-0808">Transferase</keyword>
<dbReference type="InterPro" id="IPR016181">
    <property type="entry name" value="Acyl_CoA_acyltransferase"/>
</dbReference>
<dbReference type="EMBL" id="CP125942">
    <property type="protein sequence ID" value="XAO47084.1"/>
    <property type="molecule type" value="Genomic_DNA"/>
</dbReference>
<feature type="domain" description="N-acetyltransferase" evidence="3">
    <location>
        <begin position="6"/>
        <end position="162"/>
    </location>
</feature>
<dbReference type="InterPro" id="IPR000182">
    <property type="entry name" value="GNAT_dom"/>
</dbReference>
<dbReference type="CDD" id="cd04301">
    <property type="entry name" value="NAT_SF"/>
    <property type="match status" value="1"/>
</dbReference>
<dbReference type="Pfam" id="PF00583">
    <property type="entry name" value="Acetyltransf_1"/>
    <property type="match status" value="1"/>
</dbReference>
<dbReference type="Proteomes" id="UP001486888">
    <property type="component" value="Chromosome"/>
</dbReference>
<evidence type="ECO:0000256" key="1">
    <source>
        <dbReference type="ARBA" id="ARBA00022679"/>
    </source>
</evidence>
<dbReference type="Gene3D" id="3.40.630.30">
    <property type="match status" value="1"/>
</dbReference>
<evidence type="ECO:0000313" key="5">
    <source>
        <dbReference type="Proteomes" id="UP001486888"/>
    </source>
</evidence>
<evidence type="ECO:0000313" key="4">
    <source>
        <dbReference type="EMBL" id="XAO47084.1"/>
    </source>
</evidence>
<proteinExistence type="predicted"/>
<name>A0AAU6WHV9_9MICC</name>
<dbReference type="SUPFAM" id="SSF55729">
    <property type="entry name" value="Acyl-CoA N-acyltransferases (Nat)"/>
    <property type="match status" value="1"/>
</dbReference>
<evidence type="ECO:0000256" key="2">
    <source>
        <dbReference type="ARBA" id="ARBA00023315"/>
    </source>
</evidence>
<protein>
    <submittedName>
        <fullName evidence="4">GNAT family N-acetyltransferase</fullName>
    </submittedName>
</protein>
<dbReference type="GO" id="GO:0016747">
    <property type="term" value="F:acyltransferase activity, transferring groups other than amino-acyl groups"/>
    <property type="evidence" value="ECO:0007669"/>
    <property type="project" value="InterPro"/>
</dbReference>
<dbReference type="PANTHER" id="PTHR43420:SF12">
    <property type="entry name" value="N-ACETYLTRANSFERASE DOMAIN-CONTAINING PROTEIN"/>
    <property type="match status" value="1"/>
</dbReference>